<dbReference type="Proteomes" id="UP000046680">
    <property type="component" value="Unassembled WGS sequence"/>
</dbReference>
<feature type="region of interest" description="Disordered" evidence="1">
    <location>
        <begin position="34"/>
        <end position="97"/>
    </location>
</feature>
<evidence type="ECO:0000313" key="8">
    <source>
        <dbReference type="Proteomes" id="UP000048948"/>
    </source>
</evidence>
<protein>
    <submittedName>
        <fullName evidence="4">Uncharacterized protein</fullName>
    </submittedName>
</protein>
<feature type="compositionally biased region" description="Polar residues" evidence="1">
    <location>
        <begin position="110"/>
        <end position="123"/>
    </location>
</feature>
<evidence type="ECO:0000256" key="1">
    <source>
        <dbReference type="SAM" id="MobiDB-lite"/>
    </source>
</evidence>
<organism evidence="4 8">
    <name type="scientific">Mycobacterium tuberculosis</name>
    <dbReference type="NCBI Taxonomy" id="1773"/>
    <lineage>
        <taxon>Bacteria</taxon>
        <taxon>Bacillati</taxon>
        <taxon>Actinomycetota</taxon>
        <taxon>Actinomycetes</taxon>
        <taxon>Mycobacteriales</taxon>
        <taxon>Mycobacteriaceae</taxon>
        <taxon>Mycobacterium</taxon>
        <taxon>Mycobacterium tuberculosis complex</taxon>
    </lineage>
</organism>
<evidence type="ECO:0000313" key="6">
    <source>
        <dbReference type="Proteomes" id="UP000046680"/>
    </source>
</evidence>
<evidence type="ECO:0000313" key="9">
    <source>
        <dbReference type="Proteomes" id="UP000050164"/>
    </source>
</evidence>
<name>A0A655AIR6_MYCTX</name>
<dbReference type="EMBL" id="CNGE01000825">
    <property type="protein sequence ID" value="CKT39348.1"/>
    <property type="molecule type" value="Genomic_DNA"/>
</dbReference>
<proteinExistence type="predicted"/>
<dbReference type="Proteomes" id="UP000050164">
    <property type="component" value="Unassembled WGS sequence"/>
</dbReference>
<feature type="compositionally biased region" description="Low complexity" evidence="1">
    <location>
        <begin position="57"/>
        <end position="84"/>
    </location>
</feature>
<accession>A0A655AIR6</accession>
<evidence type="ECO:0000313" key="4">
    <source>
        <dbReference type="EMBL" id="CKT39348.1"/>
    </source>
</evidence>
<feature type="compositionally biased region" description="Polar residues" evidence="1">
    <location>
        <begin position="85"/>
        <end position="94"/>
    </location>
</feature>
<evidence type="ECO:0000313" key="2">
    <source>
        <dbReference type="EMBL" id="CFR72414.1"/>
    </source>
</evidence>
<sequence>MVCGAAGSRATQPVTVAPIATRSIAAAVNGTRIAKGLPGSANGAEFGDDTDPARNMSAATAETTSRTSSTAMSLSASGSSSTTSRPNEPSTWASATPGILRTGSSTMAACSCQRGNGSSGSRSKCTRRPLRQRTGGVIPSGDSLWEPRTPIARPVVCTTDCTTGPVSSSTGLASVCTAAAALPGKRAPARTVCATPLVTPPRTVATPGIFTESPFNYRYRA</sequence>
<dbReference type="EMBL" id="CNFT01000788">
    <property type="protein sequence ID" value="CKS34006.1"/>
    <property type="molecule type" value="Genomic_DNA"/>
</dbReference>
<evidence type="ECO:0000313" key="3">
    <source>
        <dbReference type="EMBL" id="CKS34006.1"/>
    </source>
</evidence>
<feature type="region of interest" description="Disordered" evidence="1">
    <location>
        <begin position="110"/>
        <end position="145"/>
    </location>
</feature>
<gene>
    <name evidence="2" type="ORF">ERS007657_01100</name>
    <name evidence="5" type="ORF">ERS007741_03108</name>
    <name evidence="4" type="ORF">ERS027646_03479</name>
    <name evidence="3" type="ORF">ERS027659_02964</name>
</gene>
<dbReference type="AlphaFoldDB" id="A0A655AIR6"/>
<reference evidence="6 7" key="1">
    <citation type="submission" date="2015-03" db="EMBL/GenBank/DDBJ databases">
        <authorList>
            <consortium name="Pathogen Informatics"/>
        </authorList>
    </citation>
    <scope>NUCLEOTIDE SEQUENCE [LARGE SCALE GENOMIC DNA]</scope>
    <source>
        <strain evidence="4 8">Bir 172</strain>
        <strain evidence="3 9">Bir 185</strain>
        <strain evidence="2 6">C09601061</strain>
        <strain evidence="5 7">P00601463</strain>
    </source>
</reference>
<evidence type="ECO:0000313" key="7">
    <source>
        <dbReference type="Proteomes" id="UP000048600"/>
    </source>
</evidence>
<dbReference type="EMBL" id="CGCX01000307">
    <property type="protein sequence ID" value="CFR72414.1"/>
    <property type="molecule type" value="Genomic_DNA"/>
</dbReference>
<evidence type="ECO:0000313" key="5">
    <source>
        <dbReference type="EMBL" id="COW76747.1"/>
    </source>
</evidence>
<dbReference type="Proteomes" id="UP000048600">
    <property type="component" value="Unassembled WGS sequence"/>
</dbReference>
<dbReference type="Proteomes" id="UP000048948">
    <property type="component" value="Unassembled WGS sequence"/>
</dbReference>
<dbReference type="EMBL" id="CHKL01000431">
    <property type="protein sequence ID" value="COW76747.1"/>
    <property type="molecule type" value="Genomic_DNA"/>
</dbReference>